<comment type="caution">
    <text evidence="2">The sequence shown here is derived from an EMBL/GenBank/DDBJ whole genome shotgun (WGS) entry which is preliminary data.</text>
</comment>
<name>A0ABU3SSR1_9ALTE</name>
<evidence type="ECO:0000256" key="1">
    <source>
        <dbReference type="SAM" id="Phobius"/>
    </source>
</evidence>
<keyword evidence="1" id="KW-0812">Transmembrane</keyword>
<keyword evidence="1" id="KW-1133">Transmembrane helix</keyword>
<proteinExistence type="predicted"/>
<accession>A0ABU3SSR1</accession>
<reference evidence="2 3" key="1">
    <citation type="submission" date="2023-10" db="EMBL/GenBank/DDBJ databases">
        <title>Glaciecola aquimarina strain GGW-M5 nov., isolated from a coastal seawater.</title>
        <authorList>
            <person name="Bayburt H."/>
            <person name="Kim J.M."/>
            <person name="Choi B.J."/>
            <person name="Jeon C.O."/>
        </authorList>
    </citation>
    <scope>NUCLEOTIDE SEQUENCE [LARGE SCALE GENOMIC DNA]</scope>
    <source>
        <strain evidence="2 3">KCTC 32108</strain>
    </source>
</reference>
<feature type="transmembrane region" description="Helical" evidence="1">
    <location>
        <begin position="12"/>
        <end position="31"/>
    </location>
</feature>
<gene>
    <name evidence="2" type="ORF">RS130_02960</name>
</gene>
<evidence type="ECO:0000313" key="2">
    <source>
        <dbReference type="EMBL" id="MDU0353031.1"/>
    </source>
</evidence>
<organism evidence="2 3">
    <name type="scientific">Paraglaciecola aquimarina</name>
    <dbReference type="NCBI Taxonomy" id="1235557"/>
    <lineage>
        <taxon>Bacteria</taxon>
        <taxon>Pseudomonadati</taxon>
        <taxon>Pseudomonadota</taxon>
        <taxon>Gammaproteobacteria</taxon>
        <taxon>Alteromonadales</taxon>
        <taxon>Alteromonadaceae</taxon>
        <taxon>Paraglaciecola</taxon>
    </lineage>
</organism>
<keyword evidence="1" id="KW-0472">Membrane</keyword>
<keyword evidence="3" id="KW-1185">Reference proteome</keyword>
<dbReference type="Proteomes" id="UP001247805">
    <property type="component" value="Unassembled WGS sequence"/>
</dbReference>
<protein>
    <submittedName>
        <fullName evidence="2">Uncharacterized protein</fullName>
    </submittedName>
</protein>
<sequence>MPWLKNSSLHILVPWFLLTCGMFATLGYKVIQQDIAFDANIMNVLNLGEDIDDLTKAAAAPFETKALLLVQHPNPHTTRLSLSKIRQQLLTQDIVITATTDPSQSFDIQRLTTAYAHYPLAFLSH</sequence>
<evidence type="ECO:0000313" key="3">
    <source>
        <dbReference type="Proteomes" id="UP001247805"/>
    </source>
</evidence>
<dbReference type="EMBL" id="JAWDIO010000002">
    <property type="protein sequence ID" value="MDU0353031.1"/>
    <property type="molecule type" value="Genomic_DNA"/>
</dbReference>
<dbReference type="RefSeq" id="WP_316024728.1">
    <property type="nucleotide sequence ID" value="NZ_JAWDIO010000002.1"/>
</dbReference>